<keyword evidence="3" id="KW-0663">Pyridoxal phosphate</keyword>
<dbReference type="InterPro" id="IPR015424">
    <property type="entry name" value="PyrdxlP-dep_Trfase"/>
</dbReference>
<evidence type="ECO:0000256" key="3">
    <source>
        <dbReference type="ARBA" id="ARBA00022898"/>
    </source>
</evidence>
<dbReference type="Pfam" id="PF00155">
    <property type="entry name" value="Aminotran_1_2"/>
    <property type="match status" value="1"/>
</dbReference>
<accession>A0A917CRB6</accession>
<dbReference type="InterPro" id="IPR027619">
    <property type="entry name" value="C-S_lyase_PatB-like"/>
</dbReference>
<comment type="cofactor">
    <cofactor evidence="1">
        <name>pyridoxal 5'-phosphate</name>
        <dbReference type="ChEBI" id="CHEBI:597326"/>
    </cofactor>
</comment>
<comment type="caution">
    <text evidence="7">The sequence shown here is derived from an EMBL/GenBank/DDBJ whole genome shotgun (WGS) entry which is preliminary data.</text>
</comment>
<protein>
    <recommendedName>
        <fullName evidence="2">cysteine-S-conjugate beta-lyase</fullName>
        <ecNumber evidence="2">4.4.1.13</ecNumber>
    </recommendedName>
</protein>
<evidence type="ECO:0000256" key="1">
    <source>
        <dbReference type="ARBA" id="ARBA00001933"/>
    </source>
</evidence>
<evidence type="ECO:0000259" key="6">
    <source>
        <dbReference type="Pfam" id="PF00155"/>
    </source>
</evidence>
<dbReference type="RefSeq" id="WP_188529623.1">
    <property type="nucleotide sequence ID" value="NZ_BMGR01000003.1"/>
</dbReference>
<dbReference type="EMBL" id="BMGR01000003">
    <property type="protein sequence ID" value="GGF94742.1"/>
    <property type="molecule type" value="Genomic_DNA"/>
</dbReference>
<dbReference type="EC" id="4.4.1.13" evidence="2"/>
<evidence type="ECO:0000256" key="4">
    <source>
        <dbReference type="ARBA" id="ARBA00023239"/>
    </source>
</evidence>
<evidence type="ECO:0000256" key="2">
    <source>
        <dbReference type="ARBA" id="ARBA00012224"/>
    </source>
</evidence>
<evidence type="ECO:0000256" key="5">
    <source>
        <dbReference type="ARBA" id="ARBA00037974"/>
    </source>
</evidence>
<dbReference type="NCBIfam" id="TIGR04350">
    <property type="entry name" value="C_S_lyase_PatB"/>
    <property type="match status" value="1"/>
</dbReference>
<dbReference type="InterPro" id="IPR015421">
    <property type="entry name" value="PyrdxlP-dep_Trfase_major"/>
</dbReference>
<dbReference type="SUPFAM" id="SSF53383">
    <property type="entry name" value="PLP-dependent transferases"/>
    <property type="match status" value="1"/>
</dbReference>
<name>A0A917CRB6_9BACL</name>
<dbReference type="InterPro" id="IPR015422">
    <property type="entry name" value="PyrdxlP-dep_Trfase_small"/>
</dbReference>
<dbReference type="Proteomes" id="UP000644756">
    <property type="component" value="Unassembled WGS sequence"/>
</dbReference>
<dbReference type="GO" id="GO:0047804">
    <property type="term" value="F:cysteine-S-conjugate beta-lyase activity"/>
    <property type="evidence" value="ECO:0007669"/>
    <property type="project" value="UniProtKB-EC"/>
</dbReference>
<organism evidence="7 8">
    <name type="scientific">Paenibacillus abyssi</name>
    <dbReference type="NCBI Taxonomy" id="1340531"/>
    <lineage>
        <taxon>Bacteria</taxon>
        <taxon>Bacillati</taxon>
        <taxon>Bacillota</taxon>
        <taxon>Bacilli</taxon>
        <taxon>Bacillales</taxon>
        <taxon>Paenibacillaceae</taxon>
        <taxon>Paenibacillus</taxon>
    </lineage>
</organism>
<dbReference type="InterPro" id="IPR004839">
    <property type="entry name" value="Aminotransferase_I/II_large"/>
</dbReference>
<keyword evidence="4" id="KW-0456">Lyase</keyword>
<dbReference type="PANTHER" id="PTHR43525">
    <property type="entry name" value="PROTEIN MALY"/>
    <property type="match status" value="1"/>
</dbReference>
<proteinExistence type="inferred from homology"/>
<dbReference type="CDD" id="cd00609">
    <property type="entry name" value="AAT_like"/>
    <property type="match status" value="1"/>
</dbReference>
<comment type="similarity">
    <text evidence="5">Belongs to the class-II pyridoxal-phosphate-dependent aminotransferase family. MalY/PatB cystathionine beta-lyase subfamily.</text>
</comment>
<dbReference type="Gene3D" id="3.40.640.10">
    <property type="entry name" value="Type I PLP-dependent aspartate aminotransferase-like (Major domain)"/>
    <property type="match status" value="1"/>
</dbReference>
<dbReference type="GO" id="GO:0030170">
    <property type="term" value="F:pyridoxal phosphate binding"/>
    <property type="evidence" value="ECO:0007669"/>
    <property type="project" value="InterPro"/>
</dbReference>
<keyword evidence="8" id="KW-1185">Reference proteome</keyword>
<dbReference type="AlphaFoldDB" id="A0A917CRB6"/>
<dbReference type="PANTHER" id="PTHR43525:SF1">
    <property type="entry name" value="PROTEIN MALY"/>
    <property type="match status" value="1"/>
</dbReference>
<dbReference type="Gene3D" id="3.90.1150.10">
    <property type="entry name" value="Aspartate Aminotransferase, domain 1"/>
    <property type="match status" value="1"/>
</dbReference>
<evidence type="ECO:0000313" key="8">
    <source>
        <dbReference type="Proteomes" id="UP000644756"/>
    </source>
</evidence>
<feature type="domain" description="Aminotransferase class I/classII large" evidence="6">
    <location>
        <begin position="30"/>
        <end position="383"/>
    </location>
</feature>
<evidence type="ECO:0000313" key="7">
    <source>
        <dbReference type="EMBL" id="GGF94742.1"/>
    </source>
</evidence>
<sequence>MGFNFDQVPNRRNTHSYKWDQSEKLFGDPDILPLWVADMDFPSPPAIKEALIKRAEQGVYGYTFRSEKYVDAIIEWYRKRHGWELSPSCLTDVPGVVTSLSLCVELFSEPEGAVILQSPVYYPFYDVIKMNGRRVANNPLLLKSGRYEMDFEHLESLMKDGARLILLCSPHNPGGRVWEPEVLQQLGELCERYDVIIVSDEIHADLALPGYKHVPIASISETLAQRTITCLAPTKTFNLPGLQSSFVVIPNSELKRRFDYRLKALSLHMMHFFNNEAITAAYTEGGQWLDEMLQYLQGNVDYALSYLAEHLPEVTPMVPEGTYLLWVDCRGLGKDIQGLKELMYKGARVAFNEGSVYGAEGAGFLRINLACPRAVVEEALRRFCGAAKEIANAQ</sequence>
<dbReference type="InterPro" id="IPR051798">
    <property type="entry name" value="Class-II_PLP-Dep_Aminotrans"/>
</dbReference>
<reference evidence="7" key="2">
    <citation type="submission" date="2020-09" db="EMBL/GenBank/DDBJ databases">
        <authorList>
            <person name="Sun Q."/>
            <person name="Zhou Y."/>
        </authorList>
    </citation>
    <scope>NUCLEOTIDE SEQUENCE</scope>
    <source>
        <strain evidence="7">CGMCC 1.12987</strain>
    </source>
</reference>
<gene>
    <name evidence="7" type="ORF">GCM10010916_10080</name>
</gene>
<reference evidence="7" key="1">
    <citation type="journal article" date="2014" name="Int. J. Syst. Evol. Microbiol.">
        <title>Complete genome sequence of Corynebacterium casei LMG S-19264T (=DSM 44701T), isolated from a smear-ripened cheese.</title>
        <authorList>
            <consortium name="US DOE Joint Genome Institute (JGI-PGF)"/>
            <person name="Walter F."/>
            <person name="Albersmeier A."/>
            <person name="Kalinowski J."/>
            <person name="Ruckert C."/>
        </authorList>
    </citation>
    <scope>NUCLEOTIDE SEQUENCE</scope>
    <source>
        <strain evidence="7">CGMCC 1.12987</strain>
    </source>
</reference>